<evidence type="ECO:0000256" key="2">
    <source>
        <dbReference type="ARBA" id="ARBA00022670"/>
    </source>
</evidence>
<evidence type="ECO:0000256" key="3">
    <source>
        <dbReference type="ARBA" id="ARBA00022801"/>
    </source>
</evidence>
<evidence type="ECO:0000313" key="5">
    <source>
        <dbReference type="EMBL" id="CCO06498.1"/>
    </source>
</evidence>
<dbReference type="InterPro" id="IPR038765">
    <property type="entry name" value="Papain-like_cys_pep_sf"/>
</dbReference>
<dbReference type="Pfam" id="PF02902">
    <property type="entry name" value="Peptidase_C48"/>
    <property type="match status" value="1"/>
</dbReference>
<keyword evidence="2" id="KW-0645">Protease</keyword>
<proteinExistence type="inferred from homology"/>
<dbReference type="EMBL" id="HF546985">
    <property type="protein sequence ID" value="CCO06498.1"/>
    <property type="molecule type" value="Genomic_DNA"/>
</dbReference>
<dbReference type="GO" id="GO:0006508">
    <property type="term" value="P:proteolysis"/>
    <property type="evidence" value="ECO:0007669"/>
    <property type="project" value="UniProtKB-KW"/>
</dbReference>
<comment type="similarity">
    <text evidence="1">Belongs to the peptidase C48 family.</text>
</comment>
<name>A0A097ZQN4_ARAAL</name>
<dbReference type="GO" id="GO:0008234">
    <property type="term" value="F:cysteine-type peptidase activity"/>
    <property type="evidence" value="ECO:0007669"/>
    <property type="project" value="InterPro"/>
</dbReference>
<evidence type="ECO:0000256" key="1">
    <source>
        <dbReference type="ARBA" id="ARBA00005234"/>
    </source>
</evidence>
<dbReference type="AlphaFoldDB" id="A0A097ZQN4"/>
<protein>
    <submittedName>
        <fullName evidence="5">Cysteine proteinase like protein</fullName>
    </submittedName>
</protein>
<dbReference type="Gene3D" id="3.40.395.10">
    <property type="entry name" value="Adenoviral Proteinase, Chain A"/>
    <property type="match status" value="1"/>
</dbReference>
<accession>A0A097ZQN4</accession>
<feature type="domain" description="Ubiquitin-like protease family profile" evidence="4">
    <location>
        <begin position="1"/>
        <end position="189"/>
    </location>
</feature>
<dbReference type="PROSITE" id="PS50600">
    <property type="entry name" value="ULP_PROTEASE"/>
    <property type="match status" value="1"/>
</dbReference>
<reference evidence="5" key="1">
    <citation type="submission" date="2012-10" db="EMBL/GenBank/DDBJ databases">
        <title>Identification of Arabis alpina genes associated to climate adaptation by genome scan.</title>
        <authorList>
            <person name="Lobreaux S."/>
            <person name="Manel S."/>
            <person name="MelodeLima C."/>
        </authorList>
    </citation>
    <scope>NUCLEOTIDE SEQUENCE</scope>
</reference>
<keyword evidence="3" id="KW-0378">Hydrolase</keyword>
<sequence length="245" mass="28085">MSLRLYNGFLADYLQHIDAFMYLLRQNTNFRRWKASRVGFMCCSYTQHVTAQYTILEKDRRTYKPDSIFRSYGKGELPPDGRTNQVWGLDVDRIYVSVNINNKHWISLCISFQARTVEVIDCANKKYSRIVEAFANLIPRILKAVQSPQNAKPLKISPYAVTYVKVPGGLNKRQCRHCGPYALKYIECHVLELSLAVLDGQNIISARFKIMGDMLKATHDPIFINSMSKYVPPTAHTDPTVVTIN</sequence>
<dbReference type="InterPro" id="IPR003653">
    <property type="entry name" value="Peptidase_C48_C"/>
</dbReference>
<gene>
    <name evidence="5" type="primary">cpl</name>
</gene>
<dbReference type="SUPFAM" id="SSF54001">
    <property type="entry name" value="Cysteine proteinases"/>
    <property type="match status" value="1"/>
</dbReference>
<organism evidence="5">
    <name type="scientific">Arabis alpina</name>
    <name type="common">Alpine rock-cress</name>
    <dbReference type="NCBI Taxonomy" id="50452"/>
    <lineage>
        <taxon>Eukaryota</taxon>
        <taxon>Viridiplantae</taxon>
        <taxon>Streptophyta</taxon>
        <taxon>Embryophyta</taxon>
        <taxon>Tracheophyta</taxon>
        <taxon>Spermatophyta</taxon>
        <taxon>Magnoliopsida</taxon>
        <taxon>eudicotyledons</taxon>
        <taxon>Gunneridae</taxon>
        <taxon>Pentapetalae</taxon>
        <taxon>rosids</taxon>
        <taxon>malvids</taxon>
        <taxon>Brassicales</taxon>
        <taxon>Brassicaceae</taxon>
        <taxon>Arabideae</taxon>
        <taxon>Arabis</taxon>
    </lineage>
</organism>
<evidence type="ECO:0000259" key="4">
    <source>
        <dbReference type="PROSITE" id="PS50600"/>
    </source>
</evidence>